<proteinExistence type="predicted"/>
<keyword evidence="4" id="KW-1185">Reference proteome</keyword>
<accession>A0ABS6JMS9</accession>
<dbReference type="Proteomes" id="UP000790580">
    <property type="component" value="Unassembled WGS sequence"/>
</dbReference>
<keyword evidence="1" id="KW-0479">Metal-binding</keyword>
<keyword evidence="2" id="KW-0456">Lyase</keyword>
<protein>
    <submittedName>
        <fullName evidence="3">Sirohydrochlorin chelatase</fullName>
    </submittedName>
</protein>
<dbReference type="Gene3D" id="3.40.50.1400">
    <property type="match status" value="2"/>
</dbReference>
<organism evidence="3 4">
    <name type="scientific">Evansella alkalicola</name>
    <dbReference type="NCBI Taxonomy" id="745819"/>
    <lineage>
        <taxon>Bacteria</taxon>
        <taxon>Bacillati</taxon>
        <taxon>Bacillota</taxon>
        <taxon>Bacilli</taxon>
        <taxon>Bacillales</taxon>
        <taxon>Bacillaceae</taxon>
        <taxon>Evansella</taxon>
    </lineage>
</organism>
<gene>
    <name evidence="3" type="ORF">KS407_00275</name>
</gene>
<name>A0ABS6JMS9_9BACI</name>
<reference evidence="3 4" key="1">
    <citation type="submission" date="2021-06" db="EMBL/GenBank/DDBJ databases">
        <title>Bacillus sp. RD4P76, an endophyte from a halophyte.</title>
        <authorList>
            <person name="Sun J.-Q."/>
        </authorList>
    </citation>
    <scope>NUCLEOTIDE SEQUENCE [LARGE SCALE GENOMIC DNA]</scope>
    <source>
        <strain evidence="3 4">JCM 17098</strain>
    </source>
</reference>
<dbReference type="PANTHER" id="PTHR33542">
    <property type="entry name" value="SIROHYDROCHLORIN FERROCHELATASE, CHLOROPLASTIC"/>
    <property type="match status" value="1"/>
</dbReference>
<dbReference type="CDD" id="cd03416">
    <property type="entry name" value="CbiX_SirB_N"/>
    <property type="match status" value="1"/>
</dbReference>
<evidence type="ECO:0000313" key="4">
    <source>
        <dbReference type="Proteomes" id="UP000790580"/>
    </source>
</evidence>
<sequence>MEAVVYAGHGSRTESGNRTFTSFVNRVTEKVDVPIQEIGFLESATPSIPDAIETAVRRGATSITVMPVLLMPGVHVNEDIPDIISVSKKQYENVQFHYGSPLGADELAIQTMQSKLPDDADGTIVLVGHGSRDSEAKTAFTELTNLFAEQTGFQSDQAFIKSTAPSISEKLQQLLEEGHQTIYLLPYLLFTGGFMNKIAREIAPFQASYGDCRIILCEPAGFDNRMESLLEKRVEEARTRRS</sequence>
<dbReference type="PANTHER" id="PTHR33542:SF3">
    <property type="entry name" value="SIROHYDROCHLORIN FERROCHELATASE, CHLOROPLASTIC"/>
    <property type="match status" value="1"/>
</dbReference>
<evidence type="ECO:0000256" key="2">
    <source>
        <dbReference type="ARBA" id="ARBA00023239"/>
    </source>
</evidence>
<evidence type="ECO:0000256" key="1">
    <source>
        <dbReference type="ARBA" id="ARBA00022723"/>
    </source>
</evidence>
<dbReference type="Pfam" id="PF01903">
    <property type="entry name" value="CbiX"/>
    <property type="match status" value="2"/>
</dbReference>
<evidence type="ECO:0000313" key="3">
    <source>
        <dbReference type="EMBL" id="MBU9719871.1"/>
    </source>
</evidence>
<dbReference type="RefSeq" id="WP_140354921.1">
    <property type="nucleotide sequence ID" value="NZ_JAHQCR010000005.1"/>
</dbReference>
<dbReference type="InterPro" id="IPR002762">
    <property type="entry name" value="CbiX-like"/>
</dbReference>
<dbReference type="EMBL" id="JAHQCR010000005">
    <property type="protein sequence ID" value="MBU9719871.1"/>
    <property type="molecule type" value="Genomic_DNA"/>
</dbReference>
<dbReference type="SUPFAM" id="SSF53800">
    <property type="entry name" value="Chelatase"/>
    <property type="match status" value="1"/>
</dbReference>
<dbReference type="CDD" id="cd03414">
    <property type="entry name" value="CbiX_SirB_C"/>
    <property type="match status" value="1"/>
</dbReference>
<dbReference type="InterPro" id="IPR050963">
    <property type="entry name" value="Sirohydro_Cobaltochel/CbiX"/>
</dbReference>
<comment type="caution">
    <text evidence="3">The sequence shown here is derived from an EMBL/GenBank/DDBJ whole genome shotgun (WGS) entry which is preliminary data.</text>
</comment>